<protein>
    <submittedName>
        <fullName evidence="2">Uncharacterized protein</fullName>
    </submittedName>
</protein>
<feature type="compositionally biased region" description="Basic and acidic residues" evidence="1">
    <location>
        <begin position="93"/>
        <end position="103"/>
    </location>
</feature>
<dbReference type="Proteomes" id="UP000654123">
    <property type="component" value="Unassembled WGS sequence"/>
</dbReference>
<reference evidence="2" key="2">
    <citation type="submission" date="2020-09" db="EMBL/GenBank/DDBJ databases">
        <authorList>
            <person name="Sun Q."/>
            <person name="Ohkuma M."/>
        </authorList>
    </citation>
    <scope>NUCLEOTIDE SEQUENCE</scope>
    <source>
        <strain evidence="2">JCM 4335</strain>
    </source>
</reference>
<feature type="region of interest" description="Disordered" evidence="1">
    <location>
        <begin position="87"/>
        <end position="113"/>
    </location>
</feature>
<accession>A0A918AY18</accession>
<gene>
    <name evidence="2" type="ORF">GCM10010249_16710</name>
</gene>
<evidence type="ECO:0000313" key="3">
    <source>
        <dbReference type="Proteomes" id="UP000654123"/>
    </source>
</evidence>
<feature type="region of interest" description="Disordered" evidence="1">
    <location>
        <begin position="1"/>
        <end position="42"/>
    </location>
</feature>
<evidence type="ECO:0000256" key="1">
    <source>
        <dbReference type="SAM" id="MobiDB-lite"/>
    </source>
</evidence>
<dbReference type="EMBL" id="BMSV01000003">
    <property type="protein sequence ID" value="GGP99215.1"/>
    <property type="molecule type" value="Genomic_DNA"/>
</dbReference>
<organism evidence="2 3">
    <name type="scientific">Streptomyces roseolilacinus</name>
    <dbReference type="NCBI Taxonomy" id="66904"/>
    <lineage>
        <taxon>Bacteria</taxon>
        <taxon>Bacillati</taxon>
        <taxon>Actinomycetota</taxon>
        <taxon>Actinomycetes</taxon>
        <taxon>Kitasatosporales</taxon>
        <taxon>Streptomycetaceae</taxon>
        <taxon>Streptomyces</taxon>
    </lineage>
</organism>
<sequence length="113" mass="11456">MRRGVRVRPRSGAAAAVGAVPGDGPGRRVPGTAASRPAREAAHPAFGRHLSLDGIAGGHHAHCRGLKAAGAAVPILDWAAHIAGGTAARPRQGHPDGFMEPKHALHLRPSGSS</sequence>
<comment type="caution">
    <text evidence="2">The sequence shown here is derived from an EMBL/GenBank/DDBJ whole genome shotgun (WGS) entry which is preliminary data.</text>
</comment>
<dbReference type="AlphaFoldDB" id="A0A918AY18"/>
<feature type="compositionally biased region" description="Low complexity" evidence="1">
    <location>
        <begin position="10"/>
        <end position="31"/>
    </location>
</feature>
<keyword evidence="3" id="KW-1185">Reference proteome</keyword>
<name>A0A918AY18_9ACTN</name>
<proteinExistence type="predicted"/>
<reference evidence="2" key="1">
    <citation type="journal article" date="2014" name="Int. J. Syst. Evol. Microbiol.">
        <title>Complete genome sequence of Corynebacterium casei LMG S-19264T (=DSM 44701T), isolated from a smear-ripened cheese.</title>
        <authorList>
            <consortium name="US DOE Joint Genome Institute (JGI-PGF)"/>
            <person name="Walter F."/>
            <person name="Albersmeier A."/>
            <person name="Kalinowski J."/>
            <person name="Ruckert C."/>
        </authorList>
    </citation>
    <scope>NUCLEOTIDE SEQUENCE</scope>
    <source>
        <strain evidence="2">JCM 4335</strain>
    </source>
</reference>
<evidence type="ECO:0000313" key="2">
    <source>
        <dbReference type="EMBL" id="GGP99215.1"/>
    </source>
</evidence>